<dbReference type="Proteomes" id="UP000634647">
    <property type="component" value="Unassembled WGS sequence"/>
</dbReference>
<accession>A0AAN4ZYQ5</accession>
<comment type="caution">
    <text evidence="2">The sequence shown here is derived from an EMBL/GenBank/DDBJ whole genome shotgun (WGS) entry which is preliminary data.</text>
</comment>
<evidence type="ECO:0000313" key="2">
    <source>
        <dbReference type="EMBL" id="GHE00720.1"/>
    </source>
</evidence>
<gene>
    <name evidence="2" type="ORF">GCM10008024_13170</name>
    <name evidence="3" type="ORF">SAMN05444006_1066</name>
</gene>
<evidence type="ECO:0000313" key="4">
    <source>
        <dbReference type="Proteomes" id="UP000199541"/>
    </source>
</evidence>
<reference evidence="3 4" key="2">
    <citation type="submission" date="2016-10" db="EMBL/GenBank/DDBJ databases">
        <authorList>
            <person name="Varghese N."/>
            <person name="Submissions S."/>
        </authorList>
    </citation>
    <scope>NUCLEOTIDE SEQUENCE [LARGE SCALE GENOMIC DNA]</scope>
    <source>
        <strain evidence="3 4">DSM 24802</strain>
    </source>
</reference>
<dbReference type="EMBL" id="BNAB01000005">
    <property type="protein sequence ID" value="GHE00720.1"/>
    <property type="molecule type" value="Genomic_DNA"/>
</dbReference>
<sequence>MIGVVIWSSEQSQRVILWCEDSGALAYARGAQAFVAQSSGFPAVGDVVAFLVEQEALATPGIEGSTRHARAVRVIERGAFPDVAAILHEAATASSVTPAPDPAPAALGPIPTRHHPTGPMPRQVHAAAKPEIAICGTGPRGSQSGPRRHLRLAAAG</sequence>
<proteinExistence type="predicted"/>
<dbReference type="RefSeq" id="WP_035844151.1">
    <property type="nucleotide sequence ID" value="NZ_BNAB01000005.1"/>
</dbReference>
<reference evidence="2" key="1">
    <citation type="journal article" date="2014" name="Int. J. Syst. Evol. Microbiol.">
        <title>Complete genome sequence of Corynebacterium casei LMG S-19264T (=DSM 44701T), isolated from a smear-ripened cheese.</title>
        <authorList>
            <consortium name="US DOE Joint Genome Institute (JGI-PGF)"/>
            <person name="Walter F."/>
            <person name="Albersmeier A."/>
            <person name="Kalinowski J."/>
            <person name="Ruckert C."/>
        </authorList>
    </citation>
    <scope>NUCLEOTIDE SEQUENCE</scope>
    <source>
        <strain evidence="2">CGMCC 1.10859</strain>
    </source>
</reference>
<dbReference type="Proteomes" id="UP000199541">
    <property type="component" value="Unassembled WGS sequence"/>
</dbReference>
<organism evidence="2 5">
    <name type="scientific">Allgaiera indica</name>
    <dbReference type="NCBI Taxonomy" id="765699"/>
    <lineage>
        <taxon>Bacteria</taxon>
        <taxon>Pseudomonadati</taxon>
        <taxon>Pseudomonadota</taxon>
        <taxon>Alphaproteobacteria</taxon>
        <taxon>Rhodobacterales</taxon>
        <taxon>Paracoccaceae</taxon>
        <taxon>Allgaiera</taxon>
    </lineage>
</organism>
<dbReference type="EMBL" id="FNOB01000006">
    <property type="protein sequence ID" value="SDW69168.1"/>
    <property type="molecule type" value="Genomic_DNA"/>
</dbReference>
<evidence type="ECO:0000313" key="3">
    <source>
        <dbReference type="EMBL" id="SDW69168.1"/>
    </source>
</evidence>
<feature type="region of interest" description="Disordered" evidence="1">
    <location>
        <begin position="95"/>
        <end position="124"/>
    </location>
</feature>
<dbReference type="AlphaFoldDB" id="A0AAN4ZYQ5"/>
<protein>
    <submittedName>
        <fullName evidence="2">Uncharacterized protein</fullName>
    </submittedName>
</protein>
<reference evidence="2" key="3">
    <citation type="submission" date="2023-06" db="EMBL/GenBank/DDBJ databases">
        <authorList>
            <person name="Sun Q."/>
            <person name="Zhou Y."/>
        </authorList>
    </citation>
    <scope>NUCLEOTIDE SEQUENCE</scope>
    <source>
        <strain evidence="2">CGMCC 1.10859</strain>
    </source>
</reference>
<keyword evidence="4" id="KW-1185">Reference proteome</keyword>
<name>A0AAN4ZYQ5_9RHOB</name>
<evidence type="ECO:0000313" key="5">
    <source>
        <dbReference type="Proteomes" id="UP000634647"/>
    </source>
</evidence>
<evidence type="ECO:0000256" key="1">
    <source>
        <dbReference type="SAM" id="MobiDB-lite"/>
    </source>
</evidence>